<feature type="region of interest" description="Disordered" evidence="1">
    <location>
        <begin position="16"/>
        <end position="58"/>
    </location>
</feature>
<feature type="transmembrane region" description="Helical" evidence="2">
    <location>
        <begin position="71"/>
        <end position="92"/>
    </location>
</feature>
<dbReference type="InterPro" id="IPR018392">
    <property type="entry name" value="LysM"/>
</dbReference>
<keyword evidence="2" id="KW-1133">Transmembrane helix</keyword>
<comment type="caution">
    <text evidence="3">The sequence shown here is derived from an EMBL/GenBank/DDBJ whole genome shotgun (WGS) entry which is preliminary data.</text>
</comment>
<sequence>MAAPVRTKIDLSQPAGRPVLRLVPPLPEVEEKPREEKAAPRVTEPKAPRKRRPSHRRVAACTPAIRRRRRVAASILVGLGMFLTVFGVGSLVDVFTSNVVPERTAVVWVQPGESLWDVAERSAPGYNPEAVVARIHELNEISGAGVLAGQALQVPSAP</sequence>
<reference evidence="3 4" key="1">
    <citation type="submission" date="2020-01" db="EMBL/GenBank/DDBJ databases">
        <title>Kibdelosporangium persica a novel Actinomycetes from a hot desert in Iran.</title>
        <authorList>
            <person name="Safaei N."/>
            <person name="Zaburannyi N."/>
            <person name="Mueller R."/>
            <person name="Wink J."/>
        </authorList>
    </citation>
    <scope>NUCLEOTIDE SEQUENCE [LARGE SCALE GENOMIC DNA]</scope>
    <source>
        <strain evidence="3 4">4NS15</strain>
    </source>
</reference>
<keyword evidence="2" id="KW-0812">Transmembrane</keyword>
<feature type="compositionally biased region" description="Basic residues" evidence="1">
    <location>
        <begin position="48"/>
        <end position="58"/>
    </location>
</feature>
<keyword evidence="2" id="KW-0472">Membrane</keyword>
<dbReference type="RefSeq" id="WP_173136810.1">
    <property type="nucleotide sequence ID" value="NZ_CBCSGW010000011.1"/>
</dbReference>
<organism evidence="3 4">
    <name type="scientific">Kibdelosporangium persicum</name>
    <dbReference type="NCBI Taxonomy" id="2698649"/>
    <lineage>
        <taxon>Bacteria</taxon>
        <taxon>Bacillati</taxon>
        <taxon>Actinomycetota</taxon>
        <taxon>Actinomycetes</taxon>
        <taxon>Pseudonocardiales</taxon>
        <taxon>Pseudonocardiaceae</taxon>
        <taxon>Kibdelosporangium</taxon>
    </lineage>
</organism>
<accession>A0ABX2F9T3</accession>
<name>A0ABX2F9T3_9PSEU</name>
<evidence type="ECO:0000313" key="3">
    <source>
        <dbReference type="EMBL" id="NRN68082.1"/>
    </source>
</evidence>
<protein>
    <submittedName>
        <fullName evidence="3">Peptidoglycan-binding LysM</fullName>
    </submittedName>
</protein>
<dbReference type="Gene3D" id="3.10.350.10">
    <property type="entry name" value="LysM domain"/>
    <property type="match status" value="1"/>
</dbReference>
<evidence type="ECO:0000256" key="2">
    <source>
        <dbReference type="SAM" id="Phobius"/>
    </source>
</evidence>
<gene>
    <name evidence="3" type="ORF">GC106_53230</name>
</gene>
<dbReference type="CDD" id="cd00118">
    <property type="entry name" value="LysM"/>
    <property type="match status" value="1"/>
</dbReference>
<feature type="compositionally biased region" description="Basic and acidic residues" evidence="1">
    <location>
        <begin position="29"/>
        <end position="47"/>
    </location>
</feature>
<evidence type="ECO:0000256" key="1">
    <source>
        <dbReference type="SAM" id="MobiDB-lite"/>
    </source>
</evidence>
<dbReference type="EMBL" id="JAAATY010000018">
    <property type="protein sequence ID" value="NRN68082.1"/>
    <property type="molecule type" value="Genomic_DNA"/>
</dbReference>
<dbReference type="InterPro" id="IPR036779">
    <property type="entry name" value="LysM_dom_sf"/>
</dbReference>
<dbReference type="Proteomes" id="UP000763557">
    <property type="component" value="Unassembled WGS sequence"/>
</dbReference>
<evidence type="ECO:0000313" key="4">
    <source>
        <dbReference type="Proteomes" id="UP000763557"/>
    </source>
</evidence>
<proteinExistence type="predicted"/>
<keyword evidence="4" id="KW-1185">Reference proteome</keyword>